<dbReference type="GO" id="GO:0043190">
    <property type="term" value="C:ATP-binding cassette (ABC) transporter complex"/>
    <property type="evidence" value="ECO:0007669"/>
    <property type="project" value="InterPro"/>
</dbReference>
<gene>
    <name evidence="4" type="ORF">EV216_102110</name>
</gene>
<dbReference type="OrthoDB" id="5318791at2"/>
<accession>A0A4R1Z1U2</accession>
<sequence>MKTLVTSVALSAMLAGAAVAADFTLDPRFTDADGDLIADIPTDPAQLVDPSVLIFAYTPVEDPAVYAEVWAEFIDHLSEATGKPVQFFPVQSNAAQIEAMRAGRLHVAGFNTGANPLAVACAGFRPFAIMAAKDGSYGYRMAFITHVDSDIADLADIEGLTLAFTSETSNSGYKAPSALLREMFGWEPGTNYTPAFSGAHDNSVLGVVNRDYDAAAIADEVMIRMAARDVIDLADIRTVYESDPFPTTGYGVVHNLTPELQDRIREAFFSFDWEGTRLQQEFSPFDMDEFMPITFQEHWSVVREIDAATGVSYTCN</sequence>
<dbReference type="Gene3D" id="3.40.190.10">
    <property type="entry name" value="Periplasmic binding protein-like II"/>
    <property type="match status" value="2"/>
</dbReference>
<dbReference type="NCBIfam" id="TIGR01098">
    <property type="entry name" value="3A0109s03R"/>
    <property type="match status" value="1"/>
</dbReference>
<organism evidence="4 5">
    <name type="scientific">Rhodovulum steppense</name>
    <dbReference type="NCBI Taxonomy" id="540251"/>
    <lineage>
        <taxon>Bacteria</taxon>
        <taxon>Pseudomonadati</taxon>
        <taxon>Pseudomonadota</taxon>
        <taxon>Alphaproteobacteria</taxon>
        <taxon>Rhodobacterales</taxon>
        <taxon>Paracoccaceae</taxon>
        <taxon>Rhodovulum</taxon>
    </lineage>
</organism>
<keyword evidence="2 3" id="KW-0732">Signal</keyword>
<dbReference type="RefSeq" id="WP_132693324.1">
    <property type="nucleotide sequence ID" value="NZ_SLVM01000002.1"/>
</dbReference>
<dbReference type="PANTHER" id="PTHR35841:SF1">
    <property type="entry name" value="PHOSPHONATES-BINDING PERIPLASMIC PROTEIN"/>
    <property type="match status" value="1"/>
</dbReference>
<dbReference type="InterPro" id="IPR005770">
    <property type="entry name" value="PhnD"/>
</dbReference>
<evidence type="ECO:0000256" key="2">
    <source>
        <dbReference type="ARBA" id="ARBA00022729"/>
    </source>
</evidence>
<dbReference type="EMBL" id="SLVM01000002">
    <property type="protein sequence ID" value="TCM87557.1"/>
    <property type="molecule type" value="Genomic_DNA"/>
</dbReference>
<dbReference type="AlphaFoldDB" id="A0A4R1Z1U2"/>
<dbReference type="GO" id="GO:0055085">
    <property type="term" value="P:transmembrane transport"/>
    <property type="evidence" value="ECO:0007669"/>
    <property type="project" value="InterPro"/>
</dbReference>
<evidence type="ECO:0000313" key="4">
    <source>
        <dbReference type="EMBL" id="TCM87557.1"/>
    </source>
</evidence>
<name>A0A4R1Z1U2_9RHOB</name>
<dbReference type="SUPFAM" id="SSF53850">
    <property type="entry name" value="Periplasmic binding protein-like II"/>
    <property type="match status" value="1"/>
</dbReference>
<dbReference type="Pfam" id="PF12974">
    <property type="entry name" value="Phosphonate-bd"/>
    <property type="match status" value="1"/>
</dbReference>
<evidence type="ECO:0000256" key="1">
    <source>
        <dbReference type="ARBA" id="ARBA00007162"/>
    </source>
</evidence>
<comment type="similarity">
    <text evidence="1">Belongs to the phosphate/phosphite/phosphonate binding protein family.</text>
</comment>
<reference evidence="4 5" key="1">
    <citation type="submission" date="2019-03" db="EMBL/GenBank/DDBJ databases">
        <title>Genomic Encyclopedia of Type Strains, Phase IV (KMG-IV): sequencing the most valuable type-strain genomes for metagenomic binning, comparative biology and taxonomic classification.</title>
        <authorList>
            <person name="Goeker M."/>
        </authorList>
    </citation>
    <scope>NUCLEOTIDE SEQUENCE [LARGE SCALE GENOMIC DNA]</scope>
    <source>
        <strain evidence="4 5">DSM 21153</strain>
    </source>
</reference>
<feature type="signal peptide" evidence="3">
    <location>
        <begin position="1"/>
        <end position="20"/>
    </location>
</feature>
<keyword evidence="5" id="KW-1185">Reference proteome</keyword>
<feature type="chain" id="PRO_5020701624" evidence="3">
    <location>
        <begin position="21"/>
        <end position="316"/>
    </location>
</feature>
<comment type="caution">
    <text evidence="4">The sequence shown here is derived from an EMBL/GenBank/DDBJ whole genome shotgun (WGS) entry which is preliminary data.</text>
</comment>
<proteinExistence type="inferred from homology"/>
<dbReference type="PANTHER" id="PTHR35841">
    <property type="entry name" value="PHOSPHONATES-BINDING PERIPLASMIC PROTEIN"/>
    <property type="match status" value="1"/>
</dbReference>
<dbReference type="Proteomes" id="UP000295277">
    <property type="component" value="Unassembled WGS sequence"/>
</dbReference>
<evidence type="ECO:0000313" key="5">
    <source>
        <dbReference type="Proteomes" id="UP000295277"/>
    </source>
</evidence>
<evidence type="ECO:0000256" key="3">
    <source>
        <dbReference type="SAM" id="SignalP"/>
    </source>
</evidence>
<protein>
    <submittedName>
        <fullName evidence="4">Phosphonate transport system substrate-binding protein</fullName>
    </submittedName>
</protein>